<name>A0ABR2YMU1_9CHLO</name>
<proteinExistence type="predicted"/>
<dbReference type="InterPro" id="IPR032801">
    <property type="entry name" value="PXL2A/B/C"/>
</dbReference>
<dbReference type="PANTHER" id="PTHR28630">
    <property type="match status" value="1"/>
</dbReference>
<protein>
    <submittedName>
        <fullName evidence="1">Uncharacterized protein</fullName>
    </submittedName>
</protein>
<sequence>MQSAPSTRYLYDRLKGNEVYLVSEQRKLDLTSLWSESDIAVVFWARSMGCFFCQELARDLRADVLPRLEAKNIKAFLVTIGTAERGLEFAELTGYPADSLLADPENVTYDALQLKKGVVDTFFNIETPLAIKDRIVKDGAAGLRQAISSWKPWIPPGQGQSRQQGGCYIFRGSECIFEHKDKSTGAHVDLDKVVQVATALA</sequence>
<accession>A0ABR2YMU1</accession>
<reference evidence="1 2" key="1">
    <citation type="journal article" date="2024" name="Nat. Commun.">
        <title>Phylogenomics reveals the evolutionary origins of lichenization in chlorophyte algae.</title>
        <authorList>
            <person name="Puginier C."/>
            <person name="Libourel C."/>
            <person name="Otte J."/>
            <person name="Skaloud P."/>
            <person name="Haon M."/>
            <person name="Grisel S."/>
            <person name="Petersen M."/>
            <person name="Berrin J.G."/>
            <person name="Delaux P.M."/>
            <person name="Dal Grande F."/>
            <person name="Keller J."/>
        </authorList>
    </citation>
    <scope>NUCLEOTIDE SEQUENCE [LARGE SCALE GENOMIC DNA]</scope>
    <source>
        <strain evidence="1 2">SAG 216-7</strain>
    </source>
</reference>
<dbReference type="EMBL" id="JALJOT010000009">
    <property type="protein sequence ID" value="KAK9907762.1"/>
    <property type="molecule type" value="Genomic_DNA"/>
</dbReference>
<organism evidence="1 2">
    <name type="scientific">Coccomyxa subellipsoidea</name>
    <dbReference type="NCBI Taxonomy" id="248742"/>
    <lineage>
        <taxon>Eukaryota</taxon>
        <taxon>Viridiplantae</taxon>
        <taxon>Chlorophyta</taxon>
        <taxon>core chlorophytes</taxon>
        <taxon>Trebouxiophyceae</taxon>
        <taxon>Trebouxiophyceae incertae sedis</taxon>
        <taxon>Coccomyxaceae</taxon>
        <taxon>Coccomyxa</taxon>
    </lineage>
</organism>
<evidence type="ECO:0000313" key="2">
    <source>
        <dbReference type="Proteomes" id="UP001491310"/>
    </source>
</evidence>
<dbReference type="Gene3D" id="3.40.30.10">
    <property type="entry name" value="Glutaredoxin"/>
    <property type="match status" value="1"/>
</dbReference>
<dbReference type="PANTHER" id="PTHR28630:SF3">
    <property type="entry name" value="PEROXIREDOXIN-LIKE 2C"/>
    <property type="match status" value="1"/>
</dbReference>
<dbReference type="Proteomes" id="UP001491310">
    <property type="component" value="Unassembled WGS sequence"/>
</dbReference>
<evidence type="ECO:0000313" key="1">
    <source>
        <dbReference type="EMBL" id="KAK9907762.1"/>
    </source>
</evidence>
<gene>
    <name evidence="1" type="ORF">WJX75_009492</name>
</gene>
<dbReference type="Pfam" id="PF13911">
    <property type="entry name" value="AhpC-TSA_2"/>
    <property type="match status" value="1"/>
</dbReference>
<comment type="caution">
    <text evidence="1">The sequence shown here is derived from an EMBL/GenBank/DDBJ whole genome shotgun (WGS) entry which is preliminary data.</text>
</comment>
<keyword evidence="2" id="KW-1185">Reference proteome</keyword>